<name>K2PW40_9HYPH</name>
<gene>
    <name evidence="1" type="ORF">QWE_24195</name>
</gene>
<dbReference type="AlphaFoldDB" id="K2PW40"/>
<dbReference type="OrthoDB" id="5593939at2"/>
<sequence length="425" mass="44085">DDGLTLSDVDSTGWTKISFTIAGALPGDGLQLRNPDLPSAVQSKLGTESGENGTTFVIEAATGQVFSEADIKAIINHLRFFVDEKTPQTSPDRTLQITLTDNGDGTTNAGVNSNTFEVTIAVTGVNDTPNDNRSNAVSVATAEDTGIADLTSLMRTTFGGSQNPYNFVDQDDDTNDVGGTPAQMTLSVAHGTLTFTDGSGLTVVSGNGTGAIVVQGSVANLNSFINGGGAANVSYQPNTNFFGQDTLSFQISDQGDQGMAAKLSQVRTATINVSPVNDATVISGTVTSVAYTEIDGSNNVLPGSNAQKPFMSVDDGLTLSDVDSTGWTKISFTIAGALPGDGLQLRNPDLPSAVQSKLGTESGENGTTFVIEAATGQVFSEADIKAIINHLRFFVDEKTPQTSPDRTLQITLTYNGDGTTNAGVN</sequence>
<evidence type="ECO:0000313" key="2">
    <source>
        <dbReference type="Proteomes" id="UP000007123"/>
    </source>
</evidence>
<reference evidence="1 2" key="1">
    <citation type="journal article" date="2012" name="J. Bacteriol.">
        <title>Draft Genome Sequence of Agrobacterium albertimagni Strain AOL15.</title>
        <authorList>
            <person name="Trimble W.L."/>
            <person name="Phung le T."/>
            <person name="Meyer F."/>
            <person name="Gilbert J.A."/>
            <person name="Silver S."/>
        </authorList>
    </citation>
    <scope>NUCLEOTIDE SEQUENCE [LARGE SCALE GENOMIC DNA]</scope>
    <source>
        <strain evidence="1 2">AOL15</strain>
    </source>
</reference>
<dbReference type="STRING" id="1156935.QWE_24195"/>
<proteinExistence type="predicted"/>
<dbReference type="RefSeq" id="WP_006728818.1">
    <property type="nucleotide sequence ID" value="NZ_ALJF01000042.1"/>
</dbReference>
<keyword evidence="2" id="KW-1185">Reference proteome</keyword>
<comment type="caution">
    <text evidence="1">The sequence shown here is derived from an EMBL/GenBank/DDBJ whole genome shotgun (WGS) entry which is preliminary data.</text>
</comment>
<organism evidence="1 2">
    <name type="scientific">Agrobacterium albertimagni AOL15</name>
    <dbReference type="NCBI Taxonomy" id="1156935"/>
    <lineage>
        <taxon>Bacteria</taxon>
        <taxon>Pseudomonadati</taxon>
        <taxon>Pseudomonadota</taxon>
        <taxon>Alphaproteobacteria</taxon>
        <taxon>Hyphomicrobiales</taxon>
        <taxon>Rhizobiaceae</taxon>
        <taxon>Rhizobium/Agrobacterium group</taxon>
        <taxon>Agrobacterium</taxon>
    </lineage>
</organism>
<dbReference type="Proteomes" id="UP000007123">
    <property type="component" value="Unassembled WGS sequence"/>
</dbReference>
<dbReference type="EMBL" id="ALJF01000042">
    <property type="protein sequence ID" value="EKF56910.1"/>
    <property type="molecule type" value="Genomic_DNA"/>
</dbReference>
<feature type="non-terminal residue" evidence="1">
    <location>
        <position position="1"/>
    </location>
</feature>
<dbReference type="eggNOG" id="COG3898">
    <property type="taxonomic scope" value="Bacteria"/>
</dbReference>
<feature type="non-terminal residue" evidence="1">
    <location>
        <position position="425"/>
    </location>
</feature>
<accession>K2PW40</accession>
<protein>
    <submittedName>
        <fullName evidence="1">Type I secretion target ggxgxdxxx repeat (2 copies) domain-containing protein</fullName>
    </submittedName>
</protein>
<evidence type="ECO:0000313" key="1">
    <source>
        <dbReference type="EMBL" id="EKF56910.1"/>
    </source>
</evidence>